<name>A0A4S8M4V3_DENBC</name>
<accession>A0A4S8M4V3</accession>
<dbReference type="AlphaFoldDB" id="A0A4S8M4V3"/>
<sequence>MPPNVNLNSALVPSLLALSPSLLANTRTILSRSHLASSPLSYTRANISNQRTWSNCPPAHQKDARAYASYTLLSWKLASYSGKISAAVIVIDLLAPQSNLCNIANLAKAVIGAQSIPLTAELYVCLAFLLQVAAAIQSKPDHPANNDGTKWWEEIDKGFSDARNKGDAERISKYVLDLISFIRTLIDPLNLAISFVSTLDGKRA</sequence>
<reference evidence="1 2" key="1">
    <citation type="journal article" date="2019" name="Nat. Ecol. Evol.">
        <title>Megaphylogeny resolves global patterns of mushroom evolution.</title>
        <authorList>
            <person name="Varga T."/>
            <person name="Krizsan K."/>
            <person name="Foldi C."/>
            <person name="Dima B."/>
            <person name="Sanchez-Garcia M."/>
            <person name="Sanchez-Ramirez S."/>
            <person name="Szollosi G.J."/>
            <person name="Szarkandi J.G."/>
            <person name="Papp V."/>
            <person name="Albert L."/>
            <person name="Andreopoulos W."/>
            <person name="Angelini C."/>
            <person name="Antonin V."/>
            <person name="Barry K.W."/>
            <person name="Bougher N.L."/>
            <person name="Buchanan P."/>
            <person name="Buyck B."/>
            <person name="Bense V."/>
            <person name="Catcheside P."/>
            <person name="Chovatia M."/>
            <person name="Cooper J."/>
            <person name="Damon W."/>
            <person name="Desjardin D."/>
            <person name="Finy P."/>
            <person name="Geml J."/>
            <person name="Haridas S."/>
            <person name="Hughes K."/>
            <person name="Justo A."/>
            <person name="Karasinski D."/>
            <person name="Kautmanova I."/>
            <person name="Kiss B."/>
            <person name="Kocsube S."/>
            <person name="Kotiranta H."/>
            <person name="LaButti K.M."/>
            <person name="Lechner B.E."/>
            <person name="Liimatainen K."/>
            <person name="Lipzen A."/>
            <person name="Lukacs Z."/>
            <person name="Mihaltcheva S."/>
            <person name="Morgado L.N."/>
            <person name="Niskanen T."/>
            <person name="Noordeloos M.E."/>
            <person name="Ohm R.A."/>
            <person name="Ortiz-Santana B."/>
            <person name="Ovrebo C."/>
            <person name="Racz N."/>
            <person name="Riley R."/>
            <person name="Savchenko A."/>
            <person name="Shiryaev A."/>
            <person name="Soop K."/>
            <person name="Spirin V."/>
            <person name="Szebenyi C."/>
            <person name="Tomsovsky M."/>
            <person name="Tulloss R.E."/>
            <person name="Uehling J."/>
            <person name="Grigoriev I.V."/>
            <person name="Vagvolgyi C."/>
            <person name="Papp T."/>
            <person name="Martin F.M."/>
            <person name="Miettinen O."/>
            <person name="Hibbett D.S."/>
            <person name="Nagy L.G."/>
        </authorList>
    </citation>
    <scope>NUCLEOTIDE SEQUENCE [LARGE SCALE GENOMIC DNA]</scope>
    <source>
        <strain evidence="1 2">CBS 962.96</strain>
    </source>
</reference>
<dbReference type="EMBL" id="ML179168">
    <property type="protein sequence ID" value="THU96798.1"/>
    <property type="molecule type" value="Genomic_DNA"/>
</dbReference>
<dbReference type="OrthoDB" id="3050604at2759"/>
<protein>
    <submittedName>
        <fullName evidence="1">Uncharacterized protein</fullName>
    </submittedName>
</protein>
<evidence type="ECO:0000313" key="2">
    <source>
        <dbReference type="Proteomes" id="UP000297245"/>
    </source>
</evidence>
<gene>
    <name evidence="1" type="ORF">K435DRAFT_797027</name>
</gene>
<dbReference type="Proteomes" id="UP000297245">
    <property type="component" value="Unassembled WGS sequence"/>
</dbReference>
<organism evidence="1 2">
    <name type="scientific">Dendrothele bispora (strain CBS 962.96)</name>
    <dbReference type="NCBI Taxonomy" id="1314807"/>
    <lineage>
        <taxon>Eukaryota</taxon>
        <taxon>Fungi</taxon>
        <taxon>Dikarya</taxon>
        <taxon>Basidiomycota</taxon>
        <taxon>Agaricomycotina</taxon>
        <taxon>Agaricomycetes</taxon>
        <taxon>Agaricomycetidae</taxon>
        <taxon>Agaricales</taxon>
        <taxon>Agaricales incertae sedis</taxon>
        <taxon>Dendrothele</taxon>
    </lineage>
</organism>
<evidence type="ECO:0000313" key="1">
    <source>
        <dbReference type="EMBL" id="THU96798.1"/>
    </source>
</evidence>
<proteinExistence type="predicted"/>
<keyword evidence="2" id="KW-1185">Reference proteome</keyword>